<evidence type="ECO:0000313" key="2">
    <source>
        <dbReference type="EMBL" id="PFH45311.1"/>
    </source>
</evidence>
<dbReference type="EMBL" id="KZ302442">
    <property type="protein sequence ID" value="PFH45311.1"/>
    <property type="molecule type" value="Genomic_DNA"/>
</dbReference>
<evidence type="ECO:0000256" key="1">
    <source>
        <dbReference type="SAM" id="MobiDB-lite"/>
    </source>
</evidence>
<reference evidence="2 3" key="1">
    <citation type="submission" date="2014-02" db="EMBL/GenBank/DDBJ databases">
        <title>Transposable element dynamics among asymbiotic and ectomycorrhizal Amanita fungi.</title>
        <authorList>
            <consortium name="DOE Joint Genome Institute"/>
            <person name="Hess J."/>
            <person name="Skrede I."/>
            <person name="Wolfe B."/>
            <person name="LaButti K."/>
            <person name="Ohm R.A."/>
            <person name="Grigoriev I.V."/>
            <person name="Pringle A."/>
        </authorList>
    </citation>
    <scope>NUCLEOTIDE SEQUENCE [LARGE SCALE GENOMIC DNA]</scope>
    <source>
        <strain evidence="2 3">SKay4041</strain>
    </source>
</reference>
<evidence type="ECO:0000313" key="3">
    <source>
        <dbReference type="Proteomes" id="UP000242287"/>
    </source>
</evidence>
<feature type="region of interest" description="Disordered" evidence="1">
    <location>
        <begin position="1"/>
        <end position="22"/>
    </location>
</feature>
<keyword evidence="3" id="KW-1185">Reference proteome</keyword>
<sequence>MSTIDSRPSASPQKYQGTPTKGAWETIPEAISLLHRMGIKPSIQSVKTTEEPLLESTEDNPVTKKRKFTPEFSPQEPITIPDPEVVVDWDNVISLGEEPQETYTEAEIVKDSTTIVDESMDYLFEELIQDT</sequence>
<name>A0A2A9NAM8_9AGAR</name>
<proteinExistence type="predicted"/>
<feature type="compositionally biased region" description="Polar residues" evidence="1">
    <location>
        <begin position="1"/>
        <end position="19"/>
    </location>
</feature>
<accession>A0A2A9NAM8</accession>
<dbReference type="AlphaFoldDB" id="A0A2A9NAM8"/>
<organism evidence="2 3">
    <name type="scientific">Amanita thiersii Skay4041</name>
    <dbReference type="NCBI Taxonomy" id="703135"/>
    <lineage>
        <taxon>Eukaryota</taxon>
        <taxon>Fungi</taxon>
        <taxon>Dikarya</taxon>
        <taxon>Basidiomycota</taxon>
        <taxon>Agaricomycotina</taxon>
        <taxon>Agaricomycetes</taxon>
        <taxon>Agaricomycetidae</taxon>
        <taxon>Agaricales</taxon>
        <taxon>Pluteineae</taxon>
        <taxon>Amanitaceae</taxon>
        <taxon>Amanita</taxon>
    </lineage>
</organism>
<gene>
    <name evidence="2" type="ORF">AMATHDRAFT_9524</name>
</gene>
<feature type="region of interest" description="Disordered" evidence="1">
    <location>
        <begin position="44"/>
        <end position="81"/>
    </location>
</feature>
<dbReference type="Proteomes" id="UP000242287">
    <property type="component" value="Unassembled WGS sequence"/>
</dbReference>
<protein>
    <submittedName>
        <fullName evidence="2">Uncharacterized protein</fullName>
    </submittedName>
</protein>